<evidence type="ECO:0000256" key="4">
    <source>
        <dbReference type="ARBA" id="ARBA00022827"/>
    </source>
</evidence>
<dbReference type="PIRSF" id="PIRSF000332">
    <property type="entry name" value="FMO"/>
    <property type="match status" value="1"/>
</dbReference>
<keyword evidence="3 8" id="KW-0285">Flavoprotein</keyword>
<dbReference type="FunFam" id="3.50.50.60:FF:000138">
    <property type="entry name" value="Flavin-containing monooxygenase"/>
    <property type="match status" value="1"/>
</dbReference>
<dbReference type="PRINTS" id="PR00370">
    <property type="entry name" value="FMOXYGENASE"/>
</dbReference>
<protein>
    <recommendedName>
        <fullName evidence="8">Flavin-containing monooxygenase</fullName>
        <ecNumber evidence="8">1.-.-.-</ecNumber>
    </recommendedName>
</protein>
<dbReference type="AlphaFoldDB" id="A0AAD4IYR3"/>
<evidence type="ECO:0000256" key="1">
    <source>
        <dbReference type="ARBA" id="ARBA00001974"/>
    </source>
</evidence>
<dbReference type="GO" id="GO:0050660">
    <property type="term" value="F:flavin adenine dinucleotide binding"/>
    <property type="evidence" value="ECO:0007669"/>
    <property type="project" value="InterPro"/>
</dbReference>
<evidence type="ECO:0000256" key="2">
    <source>
        <dbReference type="ARBA" id="ARBA00009183"/>
    </source>
</evidence>
<evidence type="ECO:0000256" key="6">
    <source>
        <dbReference type="ARBA" id="ARBA00023002"/>
    </source>
</evidence>
<dbReference type="SUPFAM" id="SSF51905">
    <property type="entry name" value="FAD/NAD(P)-binding domain"/>
    <property type="match status" value="2"/>
</dbReference>
<evidence type="ECO:0000256" key="7">
    <source>
        <dbReference type="ARBA" id="ARBA00023033"/>
    </source>
</evidence>
<dbReference type="EMBL" id="SDAM02000740">
    <property type="protein sequence ID" value="KAH6823581.1"/>
    <property type="molecule type" value="Genomic_DNA"/>
</dbReference>
<accession>A0AAD4IYR3</accession>
<dbReference type="Proteomes" id="UP001190926">
    <property type="component" value="Unassembled WGS sequence"/>
</dbReference>
<evidence type="ECO:0000313" key="9">
    <source>
        <dbReference type="EMBL" id="KAH6823581.1"/>
    </source>
</evidence>
<dbReference type="Pfam" id="PF00743">
    <property type="entry name" value="FMO-like"/>
    <property type="match status" value="2"/>
</dbReference>
<dbReference type="InterPro" id="IPR050346">
    <property type="entry name" value="FMO-like"/>
</dbReference>
<sequence length="431" mass="48698">MVHTNLTTAVDHLMAPPLTVAVIGAGAAGLAVGRALKTEGHEFVIYEKSEKLGGTWLYDPRVESDPLSLDPNREIVHSSLYHSLRTNLPRELMGFPDYPFSTEKNRDPRTFPGHEEVLQFLNEFATKFGLVESIRFKTEVIRVERVDLRNDRWVVESRNIESSSNELFDAVVVCNGHYTIPNVADFPGREKWPGKQIHSHNYRVPDPYKDQIVVVIGHGASARDISVEISNVAKQVHLSSRSPNFDISNFEYRDNMSQHSKIDYANENGEVVFQDGVVVHPDIILHCTGFKYGFPFLKSEGIVTVEDGRVGPLYRHVFPPKVGPNLSFIGLPYTGIGMHMIDFQAKWLAHVLSGKARLPSVEEMEAEVQRHYREMEEKGIPKHHTHCLHLQLDYLDQIANLVGLEGVDEASRSLFKRVVFEFLNGEAPNRA</sequence>
<dbReference type="InterPro" id="IPR020946">
    <property type="entry name" value="Flavin_mOase-like"/>
</dbReference>
<dbReference type="GO" id="GO:0050661">
    <property type="term" value="F:NADP binding"/>
    <property type="evidence" value="ECO:0007669"/>
    <property type="project" value="InterPro"/>
</dbReference>
<evidence type="ECO:0000256" key="8">
    <source>
        <dbReference type="RuleBase" id="RU361177"/>
    </source>
</evidence>
<evidence type="ECO:0000313" key="10">
    <source>
        <dbReference type="Proteomes" id="UP001190926"/>
    </source>
</evidence>
<proteinExistence type="inferred from homology"/>
<keyword evidence="7 8" id="KW-0503">Monooxygenase</keyword>
<comment type="caution">
    <text evidence="9">The sequence shown here is derived from an EMBL/GenBank/DDBJ whole genome shotgun (WGS) entry which is preliminary data.</text>
</comment>
<keyword evidence="4 8" id="KW-0274">FAD</keyword>
<dbReference type="EC" id="1.-.-.-" evidence="8"/>
<organism evidence="9 10">
    <name type="scientific">Perilla frutescens var. hirtella</name>
    <name type="common">Perilla citriodora</name>
    <name type="synonym">Perilla setoyensis</name>
    <dbReference type="NCBI Taxonomy" id="608512"/>
    <lineage>
        <taxon>Eukaryota</taxon>
        <taxon>Viridiplantae</taxon>
        <taxon>Streptophyta</taxon>
        <taxon>Embryophyta</taxon>
        <taxon>Tracheophyta</taxon>
        <taxon>Spermatophyta</taxon>
        <taxon>Magnoliopsida</taxon>
        <taxon>eudicotyledons</taxon>
        <taxon>Gunneridae</taxon>
        <taxon>Pentapetalae</taxon>
        <taxon>asterids</taxon>
        <taxon>lamiids</taxon>
        <taxon>Lamiales</taxon>
        <taxon>Lamiaceae</taxon>
        <taxon>Nepetoideae</taxon>
        <taxon>Elsholtzieae</taxon>
        <taxon>Perilla</taxon>
    </lineage>
</organism>
<comment type="cofactor">
    <cofactor evidence="1 8">
        <name>FAD</name>
        <dbReference type="ChEBI" id="CHEBI:57692"/>
    </cofactor>
</comment>
<gene>
    <name evidence="9" type="ORF">C2S53_002381</name>
</gene>
<dbReference type="InterPro" id="IPR000960">
    <property type="entry name" value="Flavin_mOase"/>
</dbReference>
<keyword evidence="10" id="KW-1185">Reference proteome</keyword>
<dbReference type="InterPro" id="IPR036188">
    <property type="entry name" value="FAD/NAD-bd_sf"/>
</dbReference>
<comment type="similarity">
    <text evidence="2 8">Belongs to the FMO family.</text>
</comment>
<dbReference type="PANTHER" id="PTHR23023">
    <property type="entry name" value="DIMETHYLANILINE MONOOXYGENASE"/>
    <property type="match status" value="1"/>
</dbReference>
<reference evidence="9 10" key="1">
    <citation type="journal article" date="2021" name="Nat. Commun.">
        <title>Incipient diploidization of the medicinal plant Perilla within 10,000 years.</title>
        <authorList>
            <person name="Zhang Y."/>
            <person name="Shen Q."/>
            <person name="Leng L."/>
            <person name="Zhang D."/>
            <person name="Chen S."/>
            <person name="Shi Y."/>
            <person name="Ning Z."/>
            <person name="Chen S."/>
        </authorList>
    </citation>
    <scope>NUCLEOTIDE SEQUENCE [LARGE SCALE GENOMIC DNA]</scope>
    <source>
        <strain evidence="10">cv. PC099</strain>
    </source>
</reference>
<evidence type="ECO:0000256" key="5">
    <source>
        <dbReference type="ARBA" id="ARBA00022857"/>
    </source>
</evidence>
<dbReference type="Gene3D" id="3.50.50.60">
    <property type="entry name" value="FAD/NAD(P)-binding domain"/>
    <property type="match status" value="2"/>
</dbReference>
<evidence type="ECO:0000256" key="3">
    <source>
        <dbReference type="ARBA" id="ARBA00022630"/>
    </source>
</evidence>
<keyword evidence="6 8" id="KW-0560">Oxidoreductase</keyword>
<name>A0AAD4IYR3_PERFH</name>
<keyword evidence="5" id="KW-0521">NADP</keyword>
<dbReference type="GO" id="GO:0004499">
    <property type="term" value="F:N,N-dimethylaniline monooxygenase activity"/>
    <property type="evidence" value="ECO:0007669"/>
    <property type="project" value="InterPro"/>
</dbReference>